<keyword evidence="1" id="KW-0812">Transmembrane</keyword>
<dbReference type="KEGG" id="tao:THIAE_05830"/>
<dbReference type="InParanoid" id="W0DV02"/>
<dbReference type="EMBL" id="CP007030">
    <property type="protein sequence ID" value="AHF02262.1"/>
    <property type="molecule type" value="Genomic_DNA"/>
</dbReference>
<gene>
    <name evidence="2" type="ORF">THIAE_05830</name>
</gene>
<name>W0DV02_9GAMM</name>
<organism evidence="2 3">
    <name type="scientific">Thiomicrospira aerophila AL3</name>
    <dbReference type="NCBI Taxonomy" id="717772"/>
    <lineage>
        <taxon>Bacteria</taxon>
        <taxon>Pseudomonadati</taxon>
        <taxon>Pseudomonadota</taxon>
        <taxon>Gammaproteobacteria</taxon>
        <taxon>Thiotrichales</taxon>
        <taxon>Piscirickettsiaceae</taxon>
        <taxon>Thiomicrospira</taxon>
    </lineage>
</organism>
<keyword evidence="3" id="KW-1185">Reference proteome</keyword>
<dbReference type="HOGENOM" id="CLU_1371660_0_0_6"/>
<sequence length="199" mass="22501">MLMIYIFLALISFTVLGFILGSMSFAAVEHREKLAAQIEQGAVASLDEVNHALNEHIMATATMVVGGLASVILALILFNSHQSYEANKQQFGQWLEQTYQVTVDYEYADRWECYLDMLHYPKQNSSATEPHPHNIACNTAGFEQKKQQLGLVMADVKLLLWAIGALLGFKAFVIGLVWRRCFTLPKLAWAKTHARLRWL</sequence>
<proteinExistence type="predicted"/>
<evidence type="ECO:0000313" key="2">
    <source>
        <dbReference type="EMBL" id="AHF02262.1"/>
    </source>
</evidence>
<protein>
    <submittedName>
        <fullName evidence="2">Uncharacterized protein</fullName>
    </submittedName>
</protein>
<reference evidence="2 3" key="1">
    <citation type="submission" date="2013-12" db="EMBL/GenBank/DDBJ databases">
        <authorList>
            <consortium name="DOE Joint Genome Institute"/>
            <person name="Kappler U."/>
            <person name="Huntemann M."/>
            <person name="Han J."/>
            <person name="Chen A."/>
            <person name="Kyrpides N."/>
            <person name="Mavromatis K."/>
            <person name="Markowitz V."/>
            <person name="Palaniappan K."/>
            <person name="Ivanova N."/>
            <person name="Schaumberg A."/>
            <person name="Pati A."/>
            <person name="Liolios K."/>
            <person name="Nordberg H.P."/>
            <person name="Cantor M.N."/>
            <person name="Hua S.X."/>
            <person name="Woyke T."/>
        </authorList>
    </citation>
    <scope>NUCLEOTIDE SEQUENCE [LARGE SCALE GENOMIC DNA]</scope>
    <source>
        <strain evidence="3">AL2</strain>
    </source>
</reference>
<evidence type="ECO:0000313" key="3">
    <source>
        <dbReference type="Proteomes" id="UP000005380"/>
    </source>
</evidence>
<keyword evidence="1" id="KW-1133">Transmembrane helix</keyword>
<dbReference type="RefSeq" id="WP_006460452.1">
    <property type="nucleotide sequence ID" value="NZ_CP007030.1"/>
</dbReference>
<feature type="transmembrane region" description="Helical" evidence="1">
    <location>
        <begin position="158"/>
        <end position="178"/>
    </location>
</feature>
<dbReference type="STRING" id="717772.THIAE_05830"/>
<dbReference type="AlphaFoldDB" id="W0DV02"/>
<evidence type="ECO:0000256" key="1">
    <source>
        <dbReference type="SAM" id="Phobius"/>
    </source>
</evidence>
<dbReference type="Proteomes" id="UP000005380">
    <property type="component" value="Chromosome"/>
</dbReference>
<feature type="transmembrane region" description="Helical" evidence="1">
    <location>
        <begin position="57"/>
        <end position="78"/>
    </location>
</feature>
<accession>W0DV02</accession>
<dbReference type="OrthoDB" id="5616637at2"/>
<keyword evidence="1" id="KW-0472">Membrane</keyword>